<dbReference type="GO" id="GO:0046983">
    <property type="term" value="F:protein dimerization activity"/>
    <property type="evidence" value="ECO:0007669"/>
    <property type="project" value="InterPro"/>
</dbReference>
<reference evidence="6 7" key="1">
    <citation type="submission" date="2017-12" db="EMBL/GenBank/DDBJ databases">
        <title>Sequencing the genomes of 1000 Actinobacteria strains.</title>
        <authorList>
            <person name="Klenk H.-P."/>
        </authorList>
    </citation>
    <scope>NUCLEOTIDE SEQUENCE [LARGE SCALE GENOMIC DNA]</scope>
    <source>
        <strain evidence="6 7">DSM 45165</strain>
    </source>
</reference>
<feature type="transmembrane region" description="Helical" evidence="4">
    <location>
        <begin position="134"/>
        <end position="167"/>
    </location>
</feature>
<accession>A0A2N3X0Y3</accession>
<evidence type="ECO:0000256" key="3">
    <source>
        <dbReference type="ARBA" id="ARBA00023012"/>
    </source>
</evidence>
<protein>
    <submittedName>
        <fullName evidence="6">Two-component system sensor histidine kinase DesK</fullName>
    </submittedName>
</protein>
<feature type="transmembrane region" description="Helical" evidence="4">
    <location>
        <begin position="79"/>
        <end position="99"/>
    </location>
</feature>
<feature type="transmembrane region" description="Helical" evidence="4">
    <location>
        <begin position="111"/>
        <end position="128"/>
    </location>
</feature>
<keyword evidence="4" id="KW-0472">Membrane</keyword>
<dbReference type="RefSeq" id="WP_101434320.1">
    <property type="nucleotide sequence ID" value="NZ_PJMY01000002.1"/>
</dbReference>
<dbReference type="CDD" id="cd16917">
    <property type="entry name" value="HATPase_UhpB-NarQ-NarX-like"/>
    <property type="match status" value="1"/>
</dbReference>
<dbReference type="Pfam" id="PF07730">
    <property type="entry name" value="HisKA_3"/>
    <property type="match status" value="1"/>
</dbReference>
<dbReference type="SUPFAM" id="SSF55874">
    <property type="entry name" value="ATPase domain of HSP90 chaperone/DNA topoisomerase II/histidine kinase"/>
    <property type="match status" value="1"/>
</dbReference>
<evidence type="ECO:0000259" key="5">
    <source>
        <dbReference type="Pfam" id="PF07730"/>
    </source>
</evidence>
<dbReference type="Gene3D" id="3.30.565.10">
    <property type="entry name" value="Histidine kinase-like ATPase, C-terminal domain"/>
    <property type="match status" value="1"/>
</dbReference>
<evidence type="ECO:0000256" key="1">
    <source>
        <dbReference type="ARBA" id="ARBA00022679"/>
    </source>
</evidence>
<evidence type="ECO:0000256" key="2">
    <source>
        <dbReference type="ARBA" id="ARBA00022777"/>
    </source>
</evidence>
<name>A0A2N3X0Y3_9PSEU</name>
<dbReference type="GO" id="GO:0000155">
    <property type="term" value="F:phosphorelay sensor kinase activity"/>
    <property type="evidence" value="ECO:0007669"/>
    <property type="project" value="InterPro"/>
</dbReference>
<keyword evidence="2 6" id="KW-0418">Kinase</keyword>
<feature type="transmembrane region" description="Helical" evidence="4">
    <location>
        <begin position="179"/>
        <end position="199"/>
    </location>
</feature>
<dbReference type="GO" id="GO:0016020">
    <property type="term" value="C:membrane"/>
    <property type="evidence" value="ECO:0007669"/>
    <property type="project" value="InterPro"/>
</dbReference>
<keyword evidence="7" id="KW-1185">Reference proteome</keyword>
<comment type="caution">
    <text evidence="6">The sequence shown here is derived from an EMBL/GenBank/DDBJ whole genome shotgun (WGS) entry which is preliminary data.</text>
</comment>
<evidence type="ECO:0000313" key="7">
    <source>
        <dbReference type="Proteomes" id="UP000233750"/>
    </source>
</evidence>
<dbReference type="AlphaFoldDB" id="A0A2N3X0Y3"/>
<keyword evidence="4" id="KW-0812">Transmembrane</keyword>
<dbReference type="InterPro" id="IPR050482">
    <property type="entry name" value="Sensor_HK_TwoCompSys"/>
</dbReference>
<dbReference type="InterPro" id="IPR036890">
    <property type="entry name" value="HATPase_C_sf"/>
</dbReference>
<sequence length="419" mass="45393">MWPLGREATTGKPTALRFATSKPATLRFGLTDRASWWDDPPVRQGRGPHKIGWPIFAVGFLLPYLIPATRGLIQDPGPLWMRILLFALIDVYALCYVVFPAVFGKSRRVKLWFGGVMLVLGLLCALVADASPYILLYATATLAFLFPAAWAVIFNGSALGLLVLVLYLRGALSEHFSDVITVVSVTSAMFFMSNLIRVIRRLELANQEIGTLAVANERERVARDLHDLLGHSLTTITVKSGVARRVLESSGDIDRAVQEIREVEGLSRSALSDVRATVSEYREVSLPAEIAGVRAALRAAEIDAELPHAVDNVRPELQSTFGYVLREAITNVLRHSGAKSVKVRLGRDWLEVEDNGCAVGDVAPGNGLRGLSERLAAIGGTLTTRTRPGGGWVVRAEVRQPSPDGSAVTVRAEPAGGLT</sequence>
<evidence type="ECO:0000256" key="4">
    <source>
        <dbReference type="SAM" id="Phobius"/>
    </source>
</evidence>
<gene>
    <name evidence="6" type="ORF">ATK30_0765</name>
</gene>
<dbReference type="OrthoDB" id="5241784at2"/>
<keyword evidence="3" id="KW-0902">Two-component regulatory system</keyword>
<dbReference type="Proteomes" id="UP000233750">
    <property type="component" value="Unassembled WGS sequence"/>
</dbReference>
<evidence type="ECO:0000313" key="6">
    <source>
        <dbReference type="EMBL" id="PKV99782.1"/>
    </source>
</evidence>
<feature type="transmembrane region" description="Helical" evidence="4">
    <location>
        <begin position="51"/>
        <end position="73"/>
    </location>
</feature>
<dbReference type="PANTHER" id="PTHR24421">
    <property type="entry name" value="NITRATE/NITRITE SENSOR PROTEIN NARX-RELATED"/>
    <property type="match status" value="1"/>
</dbReference>
<dbReference type="Gene3D" id="1.20.5.1930">
    <property type="match status" value="1"/>
</dbReference>
<dbReference type="EMBL" id="PJMY01000002">
    <property type="protein sequence ID" value="PKV99782.1"/>
    <property type="molecule type" value="Genomic_DNA"/>
</dbReference>
<feature type="domain" description="Signal transduction histidine kinase subgroup 3 dimerisation and phosphoacceptor" evidence="5">
    <location>
        <begin position="217"/>
        <end position="285"/>
    </location>
</feature>
<organism evidence="6 7">
    <name type="scientific">Amycolatopsis echigonensis</name>
    <dbReference type="NCBI Taxonomy" id="2576905"/>
    <lineage>
        <taxon>Bacteria</taxon>
        <taxon>Bacillati</taxon>
        <taxon>Actinomycetota</taxon>
        <taxon>Actinomycetes</taxon>
        <taxon>Pseudonocardiales</taxon>
        <taxon>Pseudonocardiaceae</taxon>
        <taxon>Amycolatopsis</taxon>
    </lineage>
</organism>
<keyword evidence="1" id="KW-0808">Transferase</keyword>
<proteinExistence type="predicted"/>
<keyword evidence="4" id="KW-1133">Transmembrane helix</keyword>
<dbReference type="PANTHER" id="PTHR24421:SF63">
    <property type="entry name" value="SENSOR HISTIDINE KINASE DESK"/>
    <property type="match status" value="1"/>
</dbReference>
<dbReference type="InterPro" id="IPR011712">
    <property type="entry name" value="Sig_transdc_His_kin_sub3_dim/P"/>
</dbReference>